<dbReference type="EMBL" id="ACOU01000002">
    <property type="protein sequence ID" value="EKX74156.1"/>
    <property type="molecule type" value="Genomic_DNA"/>
</dbReference>
<dbReference type="Proteomes" id="UP000031512">
    <property type="component" value="Unassembled WGS sequence"/>
</dbReference>
<dbReference type="KEGG" id="beq:BEWA_041940"/>
<keyword evidence="3" id="KW-1185">Reference proteome</keyword>
<feature type="region of interest" description="Disordered" evidence="1">
    <location>
        <begin position="331"/>
        <end position="356"/>
    </location>
</feature>
<protein>
    <submittedName>
        <fullName evidence="2">Uncharacterized protein</fullName>
    </submittedName>
</protein>
<name>L1LFM4_THEEQ</name>
<sequence length="999" mass="114821">MPNNAGILLELVSLDLNLLERSLTDLLIALGCDSTLCSEFSAEKLKDGRFYETFSRRSRNERIYSYFRCFKNLDLQVDNFCRLLHVHFERGIALLYRCGFTTFTRKVFLLAYVEIVYDFYHGILKQTTQYSIHDCLYLYRFFVGMDYKLNSLNLQNVYIRDEIYDLILHTLWYALKDAWWMYVYADEIKYLFPFLSHMRVQEGREIEIRDLEHVLHNLQFVVTALNIQDNSVDFNLYGSISCGSDIENCSVYDPGAFNPHDISDLHMAYGESTLDISMNKRDVYGNIHTDCNIKKVMLDESANINDLAGVDNGVPFGANTFDLEDTSAVNDEENGMQNGLTTEQGPRNPTASSSVTSTLDVKLLDESISNLQMYIKNMNEIGSLEFPREHVFSHIEMDMADSSSIDTEEEDPVDADGENEKRSDSLPMNFSLSSENVKTSVESTDSFYKDTLWPNLICKSLVGSIYVFLFESYLRVQHESLNRNFSSSSTYIYQMCTKLENLRTLWSIIKQVNSKWTENSGTRFLFPTISRLTLLHNNIMRAISAEASRPTINYLKGLHFMDDSQLYREILYNKEFLIGPDGPLALHIKILPTRYKLQICMQVFGPIIMEYASRPVNEESAIFDSLALWDSIVSVVDINGNPGLIEDENIQMLAYYLEEIKFSADVKLDNLVRRMNKCVSMDTRNDAIDEYFSINDLNYRVQDRVSDRKSMDSLSCNAKCKSLDDSNSVDNLRAEPLLHKDTSTPKLMLNLGDNVIRSGSFYTSKSGRSYITSRPNSGLSLEQDDTQRTSHVEDMLIEYIYDILSDFVIYPERKTHLLYSNVWINGARRKKILLFGSLLLLFRENSLLQPVGFINCNSITSILSPETIVQIHPKIELLENMPKGVYASESTSREGSVCDPGDRTSHCIGEVLHADSYTPSNVCWGWRMRLELSDICVTKLSGEDSQTEFVDFEFMNPEHRKIWYKRVKSAVKDAQCIKDICCNKETISWPYHTLFFDSI</sequence>
<evidence type="ECO:0000256" key="1">
    <source>
        <dbReference type="SAM" id="MobiDB-lite"/>
    </source>
</evidence>
<comment type="caution">
    <text evidence="2">The sequence shown here is derived from an EMBL/GenBank/DDBJ whole genome shotgun (WGS) entry which is preliminary data.</text>
</comment>
<evidence type="ECO:0000313" key="2">
    <source>
        <dbReference type="EMBL" id="EKX74156.1"/>
    </source>
</evidence>
<organism evidence="2 3">
    <name type="scientific">Theileria equi strain WA</name>
    <dbReference type="NCBI Taxonomy" id="1537102"/>
    <lineage>
        <taxon>Eukaryota</taxon>
        <taxon>Sar</taxon>
        <taxon>Alveolata</taxon>
        <taxon>Apicomplexa</taxon>
        <taxon>Aconoidasida</taxon>
        <taxon>Piroplasmida</taxon>
        <taxon>Theileriidae</taxon>
        <taxon>Theileria</taxon>
    </lineage>
</organism>
<dbReference type="VEuPathDB" id="PiroplasmaDB:BEWA_041940"/>
<reference evidence="2 3" key="1">
    <citation type="journal article" date="2012" name="BMC Genomics">
        <title>Comparative genomic analysis and phylogenetic position of Theileria equi.</title>
        <authorList>
            <person name="Kappmeyer L.S."/>
            <person name="Thiagarajan M."/>
            <person name="Herndon D.R."/>
            <person name="Ramsay J.D."/>
            <person name="Caler E."/>
            <person name="Djikeng A."/>
            <person name="Gillespie J.J."/>
            <person name="Lau A.O."/>
            <person name="Roalson E.H."/>
            <person name="Silva J.C."/>
            <person name="Silva M.G."/>
            <person name="Suarez C.E."/>
            <person name="Ueti M.W."/>
            <person name="Nene V.M."/>
            <person name="Mealey R.H."/>
            <person name="Knowles D.P."/>
            <person name="Brayton K.A."/>
        </authorList>
    </citation>
    <scope>NUCLEOTIDE SEQUENCE [LARGE SCALE GENOMIC DNA]</scope>
    <source>
        <strain evidence="2 3">WA</strain>
    </source>
</reference>
<gene>
    <name evidence="2" type="ORF">BEWA_041940</name>
</gene>
<dbReference type="GeneID" id="15807604"/>
<dbReference type="OrthoDB" id="365695at2759"/>
<dbReference type="RefSeq" id="XP_004833608.1">
    <property type="nucleotide sequence ID" value="XM_004833551.1"/>
</dbReference>
<accession>L1LFM4</accession>
<dbReference type="eggNOG" id="ENOG502QX96">
    <property type="taxonomic scope" value="Eukaryota"/>
</dbReference>
<feature type="compositionally biased region" description="Acidic residues" evidence="1">
    <location>
        <begin position="406"/>
        <end position="417"/>
    </location>
</feature>
<feature type="region of interest" description="Disordered" evidence="1">
    <location>
        <begin position="401"/>
        <end position="430"/>
    </location>
</feature>
<feature type="compositionally biased region" description="Polar residues" evidence="1">
    <location>
        <begin position="335"/>
        <end position="356"/>
    </location>
</feature>
<proteinExistence type="predicted"/>
<evidence type="ECO:0000313" key="3">
    <source>
        <dbReference type="Proteomes" id="UP000031512"/>
    </source>
</evidence>
<dbReference type="AlphaFoldDB" id="L1LFM4"/>